<dbReference type="Proteomes" id="UP000310760">
    <property type="component" value="Unassembled WGS sequence"/>
</dbReference>
<sequence length="50" mass="5591">MDQFKDRHRQVLDLAGRLTDSGLFGKAHYNWTGTTSLASCFISTASAHYD</sequence>
<comment type="caution">
    <text evidence="1">The sequence shown here is derived from an EMBL/GenBank/DDBJ whole genome shotgun (WGS) entry which is preliminary data.</text>
</comment>
<dbReference type="OrthoDB" id="9786621at2"/>
<dbReference type="EMBL" id="SRYJ01000013">
    <property type="protein sequence ID" value="TGY71222.1"/>
    <property type="molecule type" value="Genomic_DNA"/>
</dbReference>
<evidence type="ECO:0000313" key="2">
    <source>
        <dbReference type="Proteomes" id="UP000310760"/>
    </source>
</evidence>
<protein>
    <submittedName>
        <fullName evidence="1">ClbS/DfsB family four-helix bundle protein</fullName>
    </submittedName>
</protein>
<reference evidence="1 2" key="1">
    <citation type="submission" date="2019-04" db="EMBL/GenBank/DDBJ databases">
        <title>Microbes associate with the intestines of laboratory mice.</title>
        <authorList>
            <person name="Navarre W."/>
            <person name="Wong E."/>
            <person name="Huang K."/>
            <person name="Tropini C."/>
            <person name="Ng K."/>
            <person name="Yu B."/>
        </authorList>
    </citation>
    <scope>NUCLEOTIDE SEQUENCE [LARGE SCALE GENOMIC DNA]</scope>
    <source>
        <strain evidence="1 2">NM22_B1</strain>
    </source>
</reference>
<accession>A0A4S2FQ71</accession>
<dbReference type="AlphaFoldDB" id="A0A4S2FQ71"/>
<name>A0A4S2FQ71_9BACT</name>
<gene>
    <name evidence="1" type="ORF">E5339_07310</name>
</gene>
<proteinExistence type="predicted"/>
<dbReference type="Gene3D" id="1.20.120.450">
    <property type="entry name" value="dinb family like domain"/>
    <property type="match status" value="1"/>
</dbReference>
<dbReference type="Pfam" id="PF08020">
    <property type="entry name" value="DUF1706"/>
    <property type="match status" value="1"/>
</dbReference>
<organism evidence="1 2">
    <name type="scientific">Phocaeicola sartorii</name>
    <dbReference type="NCBI Taxonomy" id="671267"/>
    <lineage>
        <taxon>Bacteria</taxon>
        <taxon>Pseudomonadati</taxon>
        <taxon>Bacteroidota</taxon>
        <taxon>Bacteroidia</taxon>
        <taxon>Bacteroidales</taxon>
        <taxon>Bacteroidaceae</taxon>
        <taxon>Phocaeicola</taxon>
    </lineage>
</organism>
<dbReference type="InterPro" id="IPR012550">
    <property type="entry name" value="DUF1706"/>
</dbReference>
<evidence type="ECO:0000313" key="1">
    <source>
        <dbReference type="EMBL" id="TGY71222.1"/>
    </source>
</evidence>
<dbReference type="InterPro" id="IPR034660">
    <property type="entry name" value="DinB/YfiT-like"/>
</dbReference>